<evidence type="ECO:0000313" key="4">
    <source>
        <dbReference type="Proteomes" id="UP000003240"/>
    </source>
</evidence>
<accession>F7NGC0</accession>
<dbReference type="AlphaFoldDB" id="F7NGC0"/>
<dbReference type="RefSeq" id="WP_004093617.1">
    <property type="nucleotide sequence ID" value="NZ_AFGF01000041.1"/>
</dbReference>
<dbReference type="STRING" id="1009370.ALO_05518"/>
<gene>
    <name evidence="3" type="ORF">ALO_05518</name>
</gene>
<feature type="region of interest" description="Disordered" evidence="1">
    <location>
        <begin position="385"/>
        <end position="408"/>
    </location>
</feature>
<evidence type="ECO:0000256" key="1">
    <source>
        <dbReference type="SAM" id="MobiDB-lite"/>
    </source>
</evidence>
<keyword evidence="4" id="KW-1185">Reference proteome</keyword>
<comment type="caution">
    <text evidence="3">The sequence shown here is derived from an EMBL/GenBank/DDBJ whole genome shotgun (WGS) entry which is preliminary data.</text>
</comment>
<sequence>MMSRSKRNSRNRIAPIAKILIFAAVVAAVLWIGATGLAHERLDGGYFSIVDENNQVVYLTGRAVDVGDQVLTENNRRYEVISLEGDTARAKFIGEVNLSQYLSQEDRWVWNRFLTLPRAYAAASNPKVAIYHTHSDESYVPSDGSESKKGAGGIYAVGSAFAESLKAEGITPILSENKHDPHDNMAYERSRRTALSLVKQQPAAIFDIHRDAVPPQVYQGKVAGQDISKVQLVVGKYGPTGKQIEDYAMKIKAAADKKHPGLVKGIFFAKGGDYNQDLHPRSMLLEVGAHTNTKESAIKGIKLFADVIPPLVGKAEAAPVSPQQAGAQAGLGTAQAGASGASRSIGWILGLMVAGVAAFLFLSTGSLKEAQSKWKQFFTTEFANFFGPKSNKTDQPDNEKSSDEQQNK</sequence>
<evidence type="ECO:0000256" key="2">
    <source>
        <dbReference type="SAM" id="Phobius"/>
    </source>
</evidence>
<dbReference type="InterPro" id="IPR010897">
    <property type="entry name" value="Spore_II_P"/>
</dbReference>
<dbReference type="NCBIfam" id="TIGR02867">
    <property type="entry name" value="spore_II_P"/>
    <property type="match status" value="1"/>
</dbReference>
<organism evidence="3 4">
    <name type="scientific">Acetonema longum DSM 6540</name>
    <dbReference type="NCBI Taxonomy" id="1009370"/>
    <lineage>
        <taxon>Bacteria</taxon>
        <taxon>Bacillati</taxon>
        <taxon>Bacillota</taxon>
        <taxon>Negativicutes</taxon>
        <taxon>Acetonemataceae</taxon>
        <taxon>Acetonema</taxon>
    </lineage>
</organism>
<name>F7NGC0_9FIRM</name>
<feature type="transmembrane region" description="Helical" evidence="2">
    <location>
        <begin position="345"/>
        <end position="367"/>
    </location>
</feature>
<dbReference type="EMBL" id="AFGF01000041">
    <property type="protein sequence ID" value="EGO64913.1"/>
    <property type="molecule type" value="Genomic_DNA"/>
</dbReference>
<evidence type="ECO:0000313" key="3">
    <source>
        <dbReference type="EMBL" id="EGO64913.1"/>
    </source>
</evidence>
<reference evidence="3 4" key="1">
    <citation type="journal article" date="2011" name="EMBO J.">
        <title>Structural diversity of bacterial flagellar motors.</title>
        <authorList>
            <person name="Chen S."/>
            <person name="Beeby M."/>
            <person name="Murphy G.E."/>
            <person name="Leadbetter J.R."/>
            <person name="Hendrixson D.R."/>
            <person name="Briegel A."/>
            <person name="Li Z."/>
            <person name="Shi J."/>
            <person name="Tocheva E.I."/>
            <person name="Muller A."/>
            <person name="Dobro M.J."/>
            <person name="Jensen G.J."/>
        </authorList>
    </citation>
    <scope>NUCLEOTIDE SEQUENCE [LARGE SCALE GENOMIC DNA]</scope>
    <source>
        <strain evidence="3 4">DSM 6540</strain>
    </source>
</reference>
<keyword evidence="2" id="KW-0472">Membrane</keyword>
<dbReference type="Pfam" id="PF07454">
    <property type="entry name" value="SpoIIP"/>
    <property type="match status" value="1"/>
</dbReference>
<keyword evidence="2" id="KW-1133">Transmembrane helix</keyword>
<proteinExistence type="predicted"/>
<keyword evidence="2" id="KW-0812">Transmembrane</keyword>
<protein>
    <submittedName>
        <fullName evidence="3">Stage II sporulation protein P</fullName>
    </submittedName>
</protein>
<dbReference type="Proteomes" id="UP000003240">
    <property type="component" value="Unassembled WGS sequence"/>
</dbReference>
<feature type="compositionally biased region" description="Basic and acidic residues" evidence="1">
    <location>
        <begin position="391"/>
        <end position="408"/>
    </location>
</feature>
<dbReference type="eggNOG" id="COG1249">
    <property type="taxonomic scope" value="Bacteria"/>
</dbReference>